<dbReference type="EC" id="3.1.3.21" evidence="5"/>
<evidence type="ECO:0000256" key="7">
    <source>
        <dbReference type="ARBA" id="ARBA00049369"/>
    </source>
</evidence>
<sequence length="240" mass="26893">MGSISEPKYDSNHHSITHVLFDMDGLLLDTERLYTDVQESILASYGKSFDWSLKAKMMGKKALEAAKIFVNETGLDDVLTPEEFIEKREMMLHSLFPESEILPGVERLIRHFHTHQIPMAVATSSHKYHYELKTMKHKEIFSFMHHVVVGDDTEVKHGKPAPDIFLVAASRFKVAPVSSKNILVFEDAPNGVAAARTAGMSVVMVPDPNLDRSLCMGADQILGSLLDFKPSDWGLPEFSH</sequence>
<dbReference type="PANTHER" id="PTHR18901">
    <property type="entry name" value="2-DEOXYGLUCOSE-6-PHOSPHATE PHOSPHATASE 2"/>
    <property type="match status" value="1"/>
</dbReference>
<keyword evidence="2" id="KW-0479">Metal-binding</keyword>
<dbReference type="Gene3D" id="3.40.50.1000">
    <property type="entry name" value="HAD superfamily/HAD-like"/>
    <property type="match status" value="1"/>
</dbReference>
<keyword evidence="4" id="KW-0460">Magnesium</keyword>
<dbReference type="InterPro" id="IPR036412">
    <property type="entry name" value="HAD-like_sf"/>
</dbReference>
<dbReference type="NCBIfam" id="TIGR01509">
    <property type="entry name" value="HAD-SF-IA-v3"/>
    <property type="match status" value="1"/>
</dbReference>
<dbReference type="FunFam" id="1.10.150.240:FF:000001">
    <property type="entry name" value="Haloacid dehalogenase-like hydrolase domain"/>
    <property type="match status" value="1"/>
</dbReference>
<reference evidence="9" key="1">
    <citation type="submission" date="2021-08" db="EMBL/GenBank/DDBJ databases">
        <title>WGS assembly of Ceratopteris richardii.</title>
        <authorList>
            <person name="Marchant D.B."/>
            <person name="Chen G."/>
            <person name="Jenkins J."/>
            <person name="Shu S."/>
            <person name="Leebens-Mack J."/>
            <person name="Grimwood J."/>
            <person name="Schmutz J."/>
            <person name="Soltis P."/>
            <person name="Soltis D."/>
            <person name="Chen Z.-H."/>
        </authorList>
    </citation>
    <scope>NUCLEOTIDE SEQUENCE</scope>
    <source>
        <strain evidence="9">Whitten #5841</strain>
        <tissue evidence="9">Leaf</tissue>
    </source>
</reference>
<comment type="catalytic activity">
    <reaction evidence="6">
        <text>sn-glycerol 3-phosphate + H2O = glycerol + phosphate</text>
        <dbReference type="Rhea" id="RHEA:66372"/>
        <dbReference type="ChEBI" id="CHEBI:15377"/>
        <dbReference type="ChEBI" id="CHEBI:17754"/>
        <dbReference type="ChEBI" id="CHEBI:43474"/>
        <dbReference type="ChEBI" id="CHEBI:57597"/>
        <dbReference type="EC" id="3.1.3.21"/>
    </reaction>
</comment>
<dbReference type="Pfam" id="PF00702">
    <property type="entry name" value="Hydrolase"/>
    <property type="match status" value="1"/>
</dbReference>
<dbReference type="Gene3D" id="1.10.150.240">
    <property type="entry name" value="Putative phosphatase, domain 2"/>
    <property type="match status" value="1"/>
</dbReference>
<evidence type="ECO:0000256" key="8">
    <source>
        <dbReference type="ARBA" id="ARBA00061496"/>
    </source>
</evidence>
<dbReference type="GO" id="GO:0046872">
    <property type="term" value="F:metal ion binding"/>
    <property type="evidence" value="ECO:0007669"/>
    <property type="project" value="UniProtKB-KW"/>
</dbReference>
<dbReference type="FunFam" id="3.40.50.1000:FF:000055">
    <property type="entry name" value="Haloacid dehalogenase-like hydrolase family protein"/>
    <property type="match status" value="1"/>
</dbReference>
<dbReference type="OrthoDB" id="40579at2759"/>
<dbReference type="SFLD" id="SFLDS00003">
    <property type="entry name" value="Haloacid_Dehalogenase"/>
    <property type="match status" value="1"/>
</dbReference>
<dbReference type="OMA" id="IWCPHPG"/>
<dbReference type="CDD" id="cd07529">
    <property type="entry name" value="HAD_AtGPP-like"/>
    <property type="match status" value="1"/>
</dbReference>
<name>A0A8T2V426_CERRI</name>
<dbReference type="SFLD" id="SFLDG01129">
    <property type="entry name" value="C1.5:_HAD__Beta-PGM__Phosphata"/>
    <property type="match status" value="1"/>
</dbReference>
<comment type="catalytic activity">
    <reaction evidence="7">
        <text>sn-glycerol 1-phosphate + H2O = glycerol + phosphate</text>
        <dbReference type="Rhea" id="RHEA:46084"/>
        <dbReference type="ChEBI" id="CHEBI:15377"/>
        <dbReference type="ChEBI" id="CHEBI:17754"/>
        <dbReference type="ChEBI" id="CHEBI:43474"/>
        <dbReference type="ChEBI" id="CHEBI:57685"/>
        <dbReference type="EC" id="3.1.3.21"/>
    </reaction>
</comment>
<evidence type="ECO:0000256" key="6">
    <source>
        <dbReference type="ARBA" id="ARBA00048354"/>
    </source>
</evidence>
<comment type="caution">
    <text evidence="9">The sequence shown here is derived from an EMBL/GenBank/DDBJ whole genome shotgun (WGS) entry which is preliminary data.</text>
</comment>
<keyword evidence="10" id="KW-1185">Reference proteome</keyword>
<dbReference type="PANTHER" id="PTHR18901:SF38">
    <property type="entry name" value="PSEUDOURIDINE-5'-PHOSPHATASE"/>
    <property type="match status" value="1"/>
</dbReference>
<evidence type="ECO:0000256" key="2">
    <source>
        <dbReference type="ARBA" id="ARBA00022723"/>
    </source>
</evidence>
<keyword evidence="3" id="KW-0378">Hydrolase</keyword>
<dbReference type="SUPFAM" id="SSF56784">
    <property type="entry name" value="HAD-like"/>
    <property type="match status" value="1"/>
</dbReference>
<dbReference type="InterPro" id="IPR006439">
    <property type="entry name" value="HAD-SF_hydro_IA"/>
</dbReference>
<evidence type="ECO:0000256" key="5">
    <source>
        <dbReference type="ARBA" id="ARBA00038981"/>
    </source>
</evidence>
<dbReference type="Proteomes" id="UP000825935">
    <property type="component" value="Chromosome 3"/>
</dbReference>
<dbReference type="InterPro" id="IPR045228">
    <property type="entry name" value="Gpp1/Gpp2-like"/>
</dbReference>
<dbReference type="GO" id="GO:0043136">
    <property type="term" value="F:sn-glycerol 3-phosphatase activity"/>
    <property type="evidence" value="ECO:0007669"/>
    <property type="project" value="TreeGrafter"/>
</dbReference>
<evidence type="ECO:0000256" key="4">
    <source>
        <dbReference type="ARBA" id="ARBA00022842"/>
    </source>
</evidence>
<dbReference type="AlphaFoldDB" id="A0A8T2V426"/>
<organism evidence="9 10">
    <name type="scientific">Ceratopteris richardii</name>
    <name type="common">Triangle waterfern</name>
    <dbReference type="NCBI Taxonomy" id="49495"/>
    <lineage>
        <taxon>Eukaryota</taxon>
        <taxon>Viridiplantae</taxon>
        <taxon>Streptophyta</taxon>
        <taxon>Embryophyta</taxon>
        <taxon>Tracheophyta</taxon>
        <taxon>Polypodiopsida</taxon>
        <taxon>Polypodiidae</taxon>
        <taxon>Polypodiales</taxon>
        <taxon>Pteridineae</taxon>
        <taxon>Pteridaceae</taxon>
        <taxon>Parkerioideae</taxon>
        <taxon>Ceratopteris</taxon>
    </lineage>
</organism>
<evidence type="ECO:0000256" key="1">
    <source>
        <dbReference type="ARBA" id="ARBA00001946"/>
    </source>
</evidence>
<comment type="similarity">
    <text evidence="8">Belongs to the HAD-like hydrolase superfamily. DOG/GPP family.</text>
</comment>
<evidence type="ECO:0000256" key="3">
    <source>
        <dbReference type="ARBA" id="ARBA00022801"/>
    </source>
</evidence>
<dbReference type="EMBL" id="CM035408">
    <property type="protein sequence ID" value="KAH7442162.1"/>
    <property type="molecule type" value="Genomic_DNA"/>
</dbReference>
<evidence type="ECO:0000313" key="9">
    <source>
        <dbReference type="EMBL" id="KAH7442162.1"/>
    </source>
</evidence>
<comment type="cofactor">
    <cofactor evidence="1">
        <name>Mg(2+)</name>
        <dbReference type="ChEBI" id="CHEBI:18420"/>
    </cofactor>
</comment>
<gene>
    <name evidence="9" type="ORF">KP509_03G074200</name>
</gene>
<protein>
    <recommendedName>
        <fullName evidence="5">glycerol-1-phosphatase</fullName>
        <ecNumber evidence="5">3.1.3.21</ecNumber>
    </recommendedName>
</protein>
<proteinExistence type="inferred from homology"/>
<dbReference type="InterPro" id="IPR023198">
    <property type="entry name" value="PGP-like_dom2"/>
</dbReference>
<evidence type="ECO:0000313" key="10">
    <source>
        <dbReference type="Proteomes" id="UP000825935"/>
    </source>
</evidence>
<accession>A0A8T2V426</accession>
<dbReference type="InterPro" id="IPR023214">
    <property type="entry name" value="HAD_sf"/>
</dbReference>
<dbReference type="GO" id="GO:0006114">
    <property type="term" value="P:glycerol biosynthetic process"/>
    <property type="evidence" value="ECO:0007669"/>
    <property type="project" value="TreeGrafter"/>
</dbReference>